<protein>
    <recommendedName>
        <fullName evidence="5">Secreted protein</fullName>
    </recommendedName>
</protein>
<proteinExistence type="predicted"/>
<name>A0A8S1BKE2_ARCPL</name>
<accession>A0A8S1BKE2</accession>
<gene>
    <name evidence="3" type="ORF">APLA_LOCUS16761</name>
</gene>
<feature type="region of interest" description="Disordered" evidence="1">
    <location>
        <begin position="51"/>
        <end position="72"/>
    </location>
</feature>
<dbReference type="Proteomes" id="UP000494106">
    <property type="component" value="Unassembled WGS sequence"/>
</dbReference>
<evidence type="ECO:0000256" key="1">
    <source>
        <dbReference type="SAM" id="MobiDB-lite"/>
    </source>
</evidence>
<feature type="signal peptide" evidence="2">
    <location>
        <begin position="1"/>
        <end position="21"/>
    </location>
</feature>
<evidence type="ECO:0000256" key="2">
    <source>
        <dbReference type="SAM" id="SignalP"/>
    </source>
</evidence>
<evidence type="ECO:0000313" key="4">
    <source>
        <dbReference type="Proteomes" id="UP000494106"/>
    </source>
</evidence>
<organism evidence="3 4">
    <name type="scientific">Arctia plantaginis</name>
    <name type="common">Wood tiger moth</name>
    <name type="synonym">Phalaena plantaginis</name>
    <dbReference type="NCBI Taxonomy" id="874455"/>
    <lineage>
        <taxon>Eukaryota</taxon>
        <taxon>Metazoa</taxon>
        <taxon>Ecdysozoa</taxon>
        <taxon>Arthropoda</taxon>
        <taxon>Hexapoda</taxon>
        <taxon>Insecta</taxon>
        <taxon>Pterygota</taxon>
        <taxon>Neoptera</taxon>
        <taxon>Endopterygota</taxon>
        <taxon>Lepidoptera</taxon>
        <taxon>Glossata</taxon>
        <taxon>Ditrysia</taxon>
        <taxon>Noctuoidea</taxon>
        <taxon>Erebidae</taxon>
        <taxon>Arctiinae</taxon>
        <taxon>Arctia</taxon>
    </lineage>
</organism>
<comment type="caution">
    <text evidence="3">The sequence shown here is derived from an EMBL/GenBank/DDBJ whole genome shotgun (WGS) entry which is preliminary data.</text>
</comment>
<reference evidence="3 4" key="1">
    <citation type="submission" date="2020-04" db="EMBL/GenBank/DDBJ databases">
        <authorList>
            <person name="Wallbank WR R."/>
            <person name="Pardo Diaz C."/>
            <person name="Kozak K."/>
            <person name="Martin S."/>
            <person name="Jiggins C."/>
            <person name="Moest M."/>
            <person name="Warren A I."/>
            <person name="Byers J.R.P. K."/>
            <person name="Montejo-Kovacevich G."/>
            <person name="Yen C E."/>
        </authorList>
    </citation>
    <scope>NUCLEOTIDE SEQUENCE [LARGE SCALE GENOMIC DNA]</scope>
</reference>
<keyword evidence="4" id="KW-1185">Reference proteome</keyword>
<dbReference type="EMBL" id="CADEBC010000602">
    <property type="protein sequence ID" value="CAB3258906.1"/>
    <property type="molecule type" value="Genomic_DNA"/>
</dbReference>
<evidence type="ECO:0008006" key="5">
    <source>
        <dbReference type="Google" id="ProtNLM"/>
    </source>
</evidence>
<sequence length="72" mass="8252">MFTKNKFMLNLIFSALAPTKTFRPVEPGFSVDRQSFRIGKKTKSVLCIPCQQTNTRDDEEKTHEKSSLNASR</sequence>
<feature type="compositionally biased region" description="Basic and acidic residues" evidence="1">
    <location>
        <begin position="55"/>
        <end position="66"/>
    </location>
</feature>
<feature type="chain" id="PRO_5035870484" description="Secreted protein" evidence="2">
    <location>
        <begin position="22"/>
        <end position="72"/>
    </location>
</feature>
<keyword evidence="2" id="KW-0732">Signal</keyword>
<evidence type="ECO:0000313" key="3">
    <source>
        <dbReference type="EMBL" id="CAB3258906.1"/>
    </source>
</evidence>
<dbReference type="AlphaFoldDB" id="A0A8S1BKE2"/>